<feature type="transmembrane region" description="Helical" evidence="5">
    <location>
        <begin position="238"/>
        <end position="261"/>
    </location>
</feature>
<evidence type="ECO:0000256" key="5">
    <source>
        <dbReference type="RuleBase" id="RU361157"/>
    </source>
</evidence>
<feature type="transmembrane region" description="Helical" evidence="5">
    <location>
        <begin position="321"/>
        <end position="343"/>
    </location>
</feature>
<evidence type="ECO:0000313" key="7">
    <source>
        <dbReference type="EMBL" id="MBT9145586.1"/>
    </source>
</evidence>
<dbReference type="EMBL" id="QLTW01000122">
    <property type="protein sequence ID" value="MBT9145586.1"/>
    <property type="molecule type" value="Genomic_DNA"/>
</dbReference>
<feature type="transmembrane region" description="Helical" evidence="5">
    <location>
        <begin position="267"/>
        <end position="288"/>
    </location>
</feature>
<dbReference type="PROSITE" id="PS51012">
    <property type="entry name" value="ABC_TM2"/>
    <property type="match status" value="1"/>
</dbReference>
<name>A0A9E2F4Y8_PSYF1</name>
<dbReference type="Pfam" id="PF12698">
    <property type="entry name" value="ABC2_membrane_3"/>
    <property type="match status" value="1"/>
</dbReference>
<feature type="transmembrane region" description="Helical" evidence="5">
    <location>
        <begin position="202"/>
        <end position="226"/>
    </location>
</feature>
<proteinExistence type="inferred from homology"/>
<evidence type="ECO:0000259" key="6">
    <source>
        <dbReference type="PROSITE" id="PS51012"/>
    </source>
</evidence>
<dbReference type="InterPro" id="IPR000412">
    <property type="entry name" value="ABC_2_transport"/>
</dbReference>
<feature type="transmembrane region" description="Helical" evidence="5">
    <location>
        <begin position="20"/>
        <end position="41"/>
    </location>
</feature>
<evidence type="ECO:0000256" key="3">
    <source>
        <dbReference type="ARBA" id="ARBA00022989"/>
    </source>
</evidence>
<protein>
    <recommendedName>
        <fullName evidence="5">Transport permease protein</fullName>
    </recommendedName>
</protein>
<organism evidence="7 8">
    <name type="scientific">Psychracetigena formicireducens</name>
    <dbReference type="NCBI Taxonomy" id="2986056"/>
    <lineage>
        <taxon>Bacteria</taxon>
        <taxon>Bacillati</taxon>
        <taxon>Candidatus Lithacetigenota</taxon>
        <taxon>Candidatus Psychracetigena</taxon>
    </lineage>
</organism>
<dbReference type="InterPro" id="IPR052902">
    <property type="entry name" value="ABC-2_transporter"/>
</dbReference>
<keyword evidence="4 5" id="KW-0472">Membrane</keyword>
<accession>A0A9E2F4Y8</accession>
<keyword evidence="2 5" id="KW-0812">Transmembrane</keyword>
<comment type="similarity">
    <text evidence="5">Belongs to the ABC-2 integral membrane protein family.</text>
</comment>
<feature type="transmembrane region" description="Helical" evidence="5">
    <location>
        <begin position="158"/>
        <end position="182"/>
    </location>
</feature>
<feature type="domain" description="ABC transmembrane type-2" evidence="6">
    <location>
        <begin position="123"/>
        <end position="346"/>
    </location>
</feature>
<dbReference type="Proteomes" id="UP000811545">
    <property type="component" value="Unassembled WGS sequence"/>
</dbReference>
<gene>
    <name evidence="7" type="ORF">DDT42_01459</name>
</gene>
<dbReference type="InterPro" id="IPR047817">
    <property type="entry name" value="ABC2_TM_bact-type"/>
</dbReference>
<evidence type="ECO:0000313" key="8">
    <source>
        <dbReference type="Proteomes" id="UP000811545"/>
    </source>
</evidence>
<evidence type="ECO:0000256" key="1">
    <source>
        <dbReference type="ARBA" id="ARBA00004141"/>
    </source>
</evidence>
<reference evidence="7 8" key="1">
    <citation type="journal article" date="2021" name="bioRxiv">
        <title>Unique metabolic strategies in Hadean analogues reveal hints for primordial physiology.</title>
        <authorList>
            <person name="Nobu M.K."/>
            <person name="Nakai R."/>
            <person name="Tamazawa S."/>
            <person name="Mori H."/>
            <person name="Toyoda A."/>
            <person name="Ijiri A."/>
            <person name="Suzuki S."/>
            <person name="Kurokawa K."/>
            <person name="Kamagata Y."/>
            <person name="Tamaki H."/>
        </authorList>
    </citation>
    <scope>NUCLEOTIDE SEQUENCE [LARGE SCALE GENOMIC DNA]</scope>
    <source>
        <strain evidence="7">BS525</strain>
    </source>
</reference>
<dbReference type="PANTHER" id="PTHR43027">
    <property type="entry name" value="DOXORUBICIN RESISTANCE ABC TRANSPORTER PERMEASE PROTEIN DRRC-RELATED"/>
    <property type="match status" value="1"/>
</dbReference>
<dbReference type="GO" id="GO:0043190">
    <property type="term" value="C:ATP-binding cassette (ABC) transporter complex"/>
    <property type="evidence" value="ECO:0007669"/>
    <property type="project" value="InterPro"/>
</dbReference>
<keyword evidence="5" id="KW-0813">Transport</keyword>
<dbReference type="PRINTS" id="PR00164">
    <property type="entry name" value="ABC2TRNSPORT"/>
</dbReference>
<comment type="caution">
    <text evidence="7">The sequence shown here is derived from an EMBL/GenBank/DDBJ whole genome shotgun (WGS) entry which is preliminary data.</text>
</comment>
<keyword evidence="3 5" id="KW-1133">Transmembrane helix</keyword>
<keyword evidence="5" id="KW-1003">Cell membrane</keyword>
<evidence type="ECO:0000256" key="2">
    <source>
        <dbReference type="ARBA" id="ARBA00022692"/>
    </source>
</evidence>
<evidence type="ECO:0000256" key="4">
    <source>
        <dbReference type="ARBA" id="ARBA00023136"/>
    </source>
</evidence>
<comment type="subcellular location">
    <subcellularLocation>
        <location evidence="5">Cell membrane</location>
        <topology evidence="5">Multi-pass membrane protein</topology>
    </subcellularLocation>
    <subcellularLocation>
        <location evidence="1">Membrane</location>
        <topology evidence="1">Multi-pass membrane protein</topology>
    </subcellularLocation>
</comment>
<dbReference type="PANTHER" id="PTHR43027:SF1">
    <property type="entry name" value="DOXORUBICIN RESISTANCE ABC TRANSPORTER PERMEASE PROTEIN DRRC-RELATED"/>
    <property type="match status" value="1"/>
</dbReference>
<dbReference type="InterPro" id="IPR013525">
    <property type="entry name" value="ABC2_TM"/>
</dbReference>
<dbReference type="GO" id="GO:0140359">
    <property type="term" value="F:ABC-type transporter activity"/>
    <property type="evidence" value="ECO:0007669"/>
    <property type="project" value="InterPro"/>
</dbReference>
<dbReference type="AlphaFoldDB" id="A0A9E2F4Y8"/>
<sequence length="351" mass="39759">MNTFITVFIASFKTFLRDRLMLFFAIMFPLVFALMFGFIFGGQTYDASTIRIGILKDNTELQEVVTKDKRFTVIEYENKDILYSEVDKGKLNAGIIFADDILELLLNRNALMRMPALRNNLTDLAVKLGKKPEVREMGIKVEAIPIVGGKIQSEYLSYLIPGVIAISLLTGMFTALEIFLGYKKRGIIKTITTTAANPSSFVLGSISGRILTSTLISILLLLLLIVIFRLHYEINWPLFLITTFLGSLMMFSFGTLISLFFTNYEAANGFANILMTLMFFLSGVYFPLEFLPRTFRTIGMVLPAYHLAITLRMALGVDKLIINYIYSVFGFIILATIVTFFIAQRRVFRIE</sequence>